<reference evidence="6" key="2">
    <citation type="submission" date="2025-09" db="UniProtKB">
        <authorList>
            <consortium name="Ensembl"/>
        </authorList>
    </citation>
    <scope>IDENTIFICATION</scope>
</reference>
<evidence type="ECO:0000313" key="6">
    <source>
        <dbReference type="Ensembl" id="ENSDLAP00005057214.2"/>
    </source>
</evidence>
<evidence type="ECO:0000256" key="1">
    <source>
        <dbReference type="ARBA" id="ARBA00022546"/>
    </source>
</evidence>
<accession>A0A8C4NYQ2</accession>
<dbReference type="GeneTree" id="ENSGT00940000154285"/>
<organism evidence="6 7">
    <name type="scientific">Dicentrarchus labrax</name>
    <name type="common">European seabass</name>
    <name type="synonym">Morone labrax</name>
    <dbReference type="NCBI Taxonomy" id="13489"/>
    <lineage>
        <taxon>Eukaryota</taxon>
        <taxon>Metazoa</taxon>
        <taxon>Chordata</taxon>
        <taxon>Craniata</taxon>
        <taxon>Vertebrata</taxon>
        <taxon>Euteleostomi</taxon>
        <taxon>Actinopterygii</taxon>
        <taxon>Neopterygii</taxon>
        <taxon>Teleostei</taxon>
        <taxon>Neoteleostei</taxon>
        <taxon>Acanthomorphata</taxon>
        <taxon>Eupercaria</taxon>
        <taxon>Moronidae</taxon>
        <taxon>Dicentrarchus</taxon>
    </lineage>
</organism>
<dbReference type="FunFam" id="2.60.120.740:FF:000003">
    <property type="entry name" value="Protein eva-1 homolog C"/>
    <property type="match status" value="1"/>
</dbReference>
<dbReference type="Pfam" id="PF02140">
    <property type="entry name" value="SUEL_Lectin"/>
    <property type="match status" value="2"/>
</dbReference>
<proteinExistence type="predicted"/>
<keyword evidence="4" id="KW-0732">Signal</keyword>
<evidence type="ECO:0000313" key="7">
    <source>
        <dbReference type="Proteomes" id="UP000694389"/>
    </source>
</evidence>
<dbReference type="Gene3D" id="2.60.120.740">
    <property type="match status" value="2"/>
</dbReference>
<dbReference type="AlphaFoldDB" id="A0A8C4NYQ2"/>
<evidence type="ECO:0000256" key="2">
    <source>
        <dbReference type="ARBA" id="ARBA00022734"/>
    </source>
</evidence>
<feature type="domain" description="SUEL-type lectin" evidence="5">
    <location>
        <begin position="130"/>
        <end position="219"/>
    </location>
</feature>
<dbReference type="GO" id="GO:0030246">
    <property type="term" value="F:carbohydrate binding"/>
    <property type="evidence" value="ECO:0007669"/>
    <property type="project" value="UniProtKB-KW"/>
</dbReference>
<dbReference type="CDD" id="cd22835">
    <property type="entry name" value="Gal_Rha_Lectin_SML_rpt2"/>
    <property type="match status" value="1"/>
</dbReference>
<reference evidence="6" key="1">
    <citation type="submission" date="2025-08" db="UniProtKB">
        <authorList>
            <consortium name="Ensembl"/>
        </authorList>
    </citation>
    <scope>IDENTIFICATION</scope>
</reference>
<dbReference type="PROSITE" id="PS50228">
    <property type="entry name" value="SUEL_LECTIN"/>
    <property type="match status" value="2"/>
</dbReference>
<name>A0A8C4NYQ2_DICLA</name>
<dbReference type="InterPro" id="IPR000922">
    <property type="entry name" value="Lectin_gal-bd_dom"/>
</dbReference>
<keyword evidence="7" id="KW-1185">Reference proteome</keyword>
<protein>
    <recommendedName>
        <fullName evidence="5">SUEL-type lectin domain-containing protein</fullName>
    </recommendedName>
</protein>
<feature type="signal peptide" evidence="4">
    <location>
        <begin position="1"/>
        <end position="26"/>
    </location>
</feature>
<dbReference type="PANTHER" id="PTHR46780">
    <property type="entry name" value="PROTEIN EVA-1"/>
    <property type="match status" value="1"/>
</dbReference>
<dbReference type="CDD" id="cd22833">
    <property type="entry name" value="Gal_Rha_Lectin_CSL1-2_RBL_SML_rpt1"/>
    <property type="match status" value="1"/>
</dbReference>
<feature type="domain" description="SUEL-type lectin" evidence="5">
    <location>
        <begin position="41"/>
        <end position="123"/>
    </location>
</feature>
<evidence type="ECO:0000256" key="3">
    <source>
        <dbReference type="ARBA" id="ARBA00022737"/>
    </source>
</evidence>
<dbReference type="InterPro" id="IPR043159">
    <property type="entry name" value="Lectin_gal-bd_sf"/>
</dbReference>
<keyword evidence="2" id="KW-0430">Lectin</keyword>
<sequence>MLCIRLSSSTLLLAATCLLMTADVSTERIINCDDGFSVQRLSCASGVISVQAALYGRADSETCSEGRPPQQLTNTKCSQPGTVDILRKRCDGMSVCELTTSVVRTSDPCPGTFKYLATNYTCFPAIHLVICEHSVGQLYCDEGQVIVVYGADYGRRDQTTCSYQRPASQTQNVYCLNPTSKVAESCNGKNRCIIKASNSVFGDPCVSTYKYLEVAYTCQYPV</sequence>
<dbReference type="Ensembl" id="ENSDLAT00005060691.2">
    <property type="protein sequence ID" value="ENSDLAP00005057214.2"/>
    <property type="gene ID" value="ENSDLAG00005024279.2"/>
</dbReference>
<dbReference type="Proteomes" id="UP000694389">
    <property type="component" value="Unassembled WGS sequence"/>
</dbReference>
<keyword evidence="3" id="KW-0677">Repeat</keyword>
<evidence type="ECO:0000259" key="5">
    <source>
        <dbReference type="PROSITE" id="PS50228"/>
    </source>
</evidence>
<keyword evidence="1" id="KW-0348">Hemagglutinin</keyword>
<feature type="chain" id="PRO_5035945981" description="SUEL-type lectin domain-containing protein" evidence="4">
    <location>
        <begin position="27"/>
        <end position="222"/>
    </location>
</feature>
<evidence type="ECO:0000256" key="4">
    <source>
        <dbReference type="SAM" id="SignalP"/>
    </source>
</evidence>